<evidence type="ECO:0000313" key="15">
    <source>
        <dbReference type="Proteomes" id="UP000054821"/>
    </source>
</evidence>
<accession>A0A2P4ZQV3</accession>
<dbReference type="EC" id="5.6.2.2" evidence="4"/>
<dbReference type="PRINTS" id="PR01550">
    <property type="entry name" value="TOP6AFAMILY"/>
</dbReference>
<evidence type="ECO:0000256" key="7">
    <source>
        <dbReference type="ARBA" id="ARBA00023029"/>
    </source>
</evidence>
<comment type="similarity">
    <text evidence="3 10">Belongs to the TOP6A family.</text>
</comment>
<dbReference type="GO" id="GO:0046872">
    <property type="term" value="F:metal ion binding"/>
    <property type="evidence" value="ECO:0007669"/>
    <property type="project" value="UniProtKB-KW"/>
</dbReference>
<feature type="region of interest" description="Disordered" evidence="11">
    <location>
        <begin position="228"/>
        <end position="257"/>
    </location>
</feature>
<dbReference type="GO" id="GO:0000228">
    <property type="term" value="C:nuclear chromosome"/>
    <property type="evidence" value="ECO:0007669"/>
    <property type="project" value="TreeGrafter"/>
</dbReference>
<organism evidence="14 15">
    <name type="scientific">Trichoderma gamsii</name>
    <dbReference type="NCBI Taxonomy" id="398673"/>
    <lineage>
        <taxon>Eukaryota</taxon>
        <taxon>Fungi</taxon>
        <taxon>Dikarya</taxon>
        <taxon>Ascomycota</taxon>
        <taxon>Pezizomycotina</taxon>
        <taxon>Sordariomycetes</taxon>
        <taxon>Hypocreomycetidae</taxon>
        <taxon>Hypocreales</taxon>
        <taxon>Hypocreaceae</taxon>
        <taxon>Trichoderma</taxon>
    </lineage>
</organism>
<dbReference type="GO" id="GO:0005524">
    <property type="term" value="F:ATP binding"/>
    <property type="evidence" value="ECO:0007669"/>
    <property type="project" value="InterPro"/>
</dbReference>
<keyword evidence="7 10" id="KW-0799">Topoisomerase</keyword>
<keyword evidence="15" id="KW-1185">Reference proteome</keyword>
<dbReference type="RefSeq" id="XP_018665131.1">
    <property type="nucleotide sequence ID" value="XM_018801816.1"/>
</dbReference>
<dbReference type="InterPro" id="IPR036078">
    <property type="entry name" value="Spo11/TopoVI_A_sf"/>
</dbReference>
<evidence type="ECO:0000256" key="10">
    <source>
        <dbReference type="PROSITE-ProRule" id="PRU01385"/>
    </source>
</evidence>
<protein>
    <recommendedName>
        <fullName evidence="4">DNA topoisomerase (ATP-hydrolyzing)</fullName>
        <ecNumber evidence="4">5.6.2.2</ecNumber>
    </recommendedName>
</protein>
<evidence type="ECO:0000313" key="14">
    <source>
        <dbReference type="EMBL" id="PON26690.1"/>
    </source>
</evidence>
<feature type="domain" description="Spo11/DNA topoisomerase VI subunit A N-terminal" evidence="12">
    <location>
        <begin position="73"/>
        <end position="133"/>
    </location>
</feature>
<dbReference type="AlphaFoldDB" id="A0A2P4ZQV3"/>
<dbReference type="PANTHER" id="PTHR10848:SF0">
    <property type="entry name" value="MEIOTIC RECOMBINATION PROTEIN SPO11"/>
    <property type="match status" value="1"/>
</dbReference>
<evidence type="ECO:0000256" key="11">
    <source>
        <dbReference type="SAM" id="MobiDB-lite"/>
    </source>
</evidence>
<dbReference type="PROSITE" id="PS52041">
    <property type="entry name" value="TOPO_IIB"/>
    <property type="match status" value="1"/>
</dbReference>
<keyword evidence="6" id="KW-0460">Magnesium</keyword>
<evidence type="ECO:0000256" key="2">
    <source>
        <dbReference type="ARBA" id="ARBA00001946"/>
    </source>
</evidence>
<dbReference type="Proteomes" id="UP000054821">
    <property type="component" value="Unassembled WGS sequence"/>
</dbReference>
<dbReference type="GO" id="GO:0007131">
    <property type="term" value="P:reciprocal meiotic recombination"/>
    <property type="evidence" value="ECO:0007669"/>
    <property type="project" value="TreeGrafter"/>
</dbReference>
<keyword evidence="5" id="KW-0479">Metal-binding</keyword>
<dbReference type="PANTHER" id="PTHR10848">
    <property type="entry name" value="MEIOTIC RECOMBINATION PROTEIN SPO11"/>
    <property type="match status" value="1"/>
</dbReference>
<evidence type="ECO:0000256" key="8">
    <source>
        <dbReference type="ARBA" id="ARBA00023125"/>
    </source>
</evidence>
<dbReference type="STRING" id="398673.A0A2P4ZQV3"/>
<dbReference type="GO" id="GO:0003918">
    <property type="term" value="F:DNA topoisomerase type II (double strand cut, ATP-hydrolyzing) activity"/>
    <property type="evidence" value="ECO:0007669"/>
    <property type="project" value="UniProtKB-UniRule"/>
</dbReference>
<evidence type="ECO:0000256" key="4">
    <source>
        <dbReference type="ARBA" id="ARBA00012895"/>
    </source>
</evidence>
<evidence type="ECO:0000256" key="1">
    <source>
        <dbReference type="ARBA" id="ARBA00000185"/>
    </source>
</evidence>
<dbReference type="InterPro" id="IPR034136">
    <property type="entry name" value="TOPRIM_Topo6A/Spo11"/>
</dbReference>
<dbReference type="InterPro" id="IPR036388">
    <property type="entry name" value="WH-like_DNA-bd_sf"/>
</dbReference>
<evidence type="ECO:0000256" key="5">
    <source>
        <dbReference type="ARBA" id="ARBA00022723"/>
    </source>
</evidence>
<dbReference type="SUPFAM" id="SSF56726">
    <property type="entry name" value="DNA topoisomerase IV, alpha subunit"/>
    <property type="match status" value="1"/>
</dbReference>
<comment type="catalytic activity">
    <reaction evidence="1 10">
        <text>ATP-dependent breakage, passage and rejoining of double-stranded DNA.</text>
        <dbReference type="EC" id="5.6.2.2"/>
    </reaction>
</comment>
<evidence type="ECO:0000256" key="6">
    <source>
        <dbReference type="ARBA" id="ARBA00022842"/>
    </source>
</evidence>
<dbReference type="Gene3D" id="3.40.1360.10">
    <property type="match status" value="1"/>
</dbReference>
<dbReference type="Pfam" id="PF04406">
    <property type="entry name" value="TP6A_N"/>
    <property type="match status" value="1"/>
</dbReference>
<proteinExistence type="inferred from homology"/>
<dbReference type="EMBL" id="JPDN02000012">
    <property type="protein sequence ID" value="PON26690.1"/>
    <property type="molecule type" value="Genomic_DNA"/>
</dbReference>
<evidence type="ECO:0000259" key="13">
    <source>
        <dbReference type="Pfam" id="PF21180"/>
    </source>
</evidence>
<dbReference type="GO" id="GO:0042138">
    <property type="term" value="P:meiotic DNA double-strand break formation"/>
    <property type="evidence" value="ECO:0007669"/>
    <property type="project" value="TreeGrafter"/>
</dbReference>
<dbReference type="GO" id="GO:0003677">
    <property type="term" value="F:DNA binding"/>
    <property type="evidence" value="ECO:0007669"/>
    <property type="project" value="UniProtKB-UniRule"/>
</dbReference>
<comment type="caution">
    <text evidence="14">The sequence shown here is derived from an EMBL/GenBank/DDBJ whole genome shotgun (WGS) entry which is preliminary data.</text>
</comment>
<sequence>MDVIPRDGERIVTQPGNTTSAGAVISRIESILESILDCLAEGKELCIDLTTARDGQTTQRVHFPGRCAQEATKFARILLILQLAHDALVSGIVLTKRHIFYQHQELFGSQRTVDKLVDGIALTLGIHRDELNIVASSKGVFSGPLSLRLLDDRVIGPATGDALIRFNCPQIPIFALVDYDPDGLNIFRCYRFKSNTAIQETDVTTPGIRWLGIKSQDLLEYERYLNHSTRHSSTTQQSPTSQSSQESNSSKSSISSTECRDPVSFLSTRDRKVAVGILEKLLDVKDDPEVVEAQRELQVMLMMGVKAEIQWLDEAGNLADWLDFKLEQLLP</sequence>
<keyword evidence="9 10" id="KW-0413">Isomerase</keyword>
<keyword evidence="8 10" id="KW-0238">DNA-binding</keyword>
<feature type="active site" description="O-(5'-phospho-DNA)-tyrosine intermediate" evidence="10">
    <location>
        <position position="101"/>
    </location>
</feature>
<evidence type="ECO:0000256" key="9">
    <source>
        <dbReference type="ARBA" id="ARBA00023235"/>
    </source>
</evidence>
<reference evidence="14 15" key="1">
    <citation type="journal article" date="2016" name="Genome Announc.">
        <title>Draft Whole-Genome Sequence of Trichoderma gamsii T6085, a Promising Biocontrol Agent of Fusarium Head Blight on Wheat.</title>
        <authorList>
            <person name="Baroncelli R."/>
            <person name="Zapparata A."/>
            <person name="Piaggeschi G."/>
            <person name="Sarrocco S."/>
            <person name="Vannacci G."/>
        </authorList>
    </citation>
    <scope>NUCLEOTIDE SEQUENCE [LARGE SCALE GENOMIC DNA]</scope>
    <source>
        <strain evidence="14 15">T6085</strain>
    </source>
</reference>
<dbReference type="GeneID" id="29981899"/>
<name>A0A2P4ZQV3_9HYPO</name>
<dbReference type="InterPro" id="IPR002815">
    <property type="entry name" value="Spo11/TopoVI_A"/>
</dbReference>
<feature type="domain" description="Topoisomerase 6 subunit A/Spo11 TOPRIM" evidence="13">
    <location>
        <begin position="170"/>
        <end position="237"/>
    </location>
</feature>
<gene>
    <name evidence="14" type="ORF">TGAM01_v204191</name>
</gene>
<dbReference type="GO" id="GO:0000706">
    <property type="term" value="P:meiotic DNA double-strand break processing"/>
    <property type="evidence" value="ECO:0007669"/>
    <property type="project" value="TreeGrafter"/>
</dbReference>
<evidence type="ECO:0000259" key="12">
    <source>
        <dbReference type="Pfam" id="PF04406"/>
    </source>
</evidence>
<dbReference type="Gene3D" id="1.10.10.10">
    <property type="entry name" value="Winged helix-like DNA-binding domain superfamily/Winged helix DNA-binding domain"/>
    <property type="match status" value="1"/>
</dbReference>
<comment type="cofactor">
    <cofactor evidence="2">
        <name>Mg(2+)</name>
        <dbReference type="ChEBI" id="CHEBI:18420"/>
    </cofactor>
</comment>
<dbReference type="InterPro" id="IPR013049">
    <property type="entry name" value="Spo11/TopoVI_A_N"/>
</dbReference>
<feature type="compositionally biased region" description="Low complexity" evidence="11">
    <location>
        <begin position="231"/>
        <end position="257"/>
    </location>
</feature>
<dbReference type="Pfam" id="PF21180">
    <property type="entry name" value="TOP6A-Spo11_Toprim"/>
    <property type="match status" value="1"/>
</dbReference>
<evidence type="ECO:0000256" key="3">
    <source>
        <dbReference type="ARBA" id="ARBA00006559"/>
    </source>
</evidence>